<comment type="caution">
    <text evidence="2">The sequence shown here is derived from an EMBL/GenBank/DDBJ whole genome shotgun (WGS) entry which is preliminary data.</text>
</comment>
<proteinExistence type="predicted"/>
<evidence type="ECO:0000313" key="3">
    <source>
        <dbReference type="Proteomes" id="UP000077202"/>
    </source>
</evidence>
<protein>
    <submittedName>
        <fullName evidence="2">Uncharacterized protein</fullName>
    </submittedName>
</protein>
<dbReference type="EMBL" id="LVLJ01001283">
    <property type="protein sequence ID" value="OAE30658.1"/>
    <property type="molecule type" value="Genomic_DNA"/>
</dbReference>
<feature type="region of interest" description="Disordered" evidence="1">
    <location>
        <begin position="1"/>
        <end position="62"/>
    </location>
</feature>
<evidence type="ECO:0000313" key="2">
    <source>
        <dbReference type="EMBL" id="OAE30658.1"/>
    </source>
</evidence>
<dbReference type="Proteomes" id="UP000077202">
    <property type="component" value="Unassembled WGS sequence"/>
</dbReference>
<dbReference type="AlphaFoldDB" id="A0A176WBS6"/>
<sequence>MVNAAAEFRPKSPLKTVVASKDMRSTDRRRKDNKKTSQSSQQSSGEGTILETKETNLDDPNDKLQVKGSLILEQSFGSPLAQPHHNVIEVFEQILLLRSSMPRARTDQTNTSTATNEFREHVLNDVVPKFISELLSVFGCFMHTMSGSKEESMHNEDTTEFRVHASMKTTYHISDGEPPGQKKYLQALNRESPAILQLAQASSLDQTTRAT</sequence>
<feature type="compositionally biased region" description="Basic and acidic residues" evidence="1">
    <location>
        <begin position="21"/>
        <end position="30"/>
    </location>
</feature>
<gene>
    <name evidence="2" type="ORF">AXG93_3016s1420</name>
</gene>
<evidence type="ECO:0000256" key="1">
    <source>
        <dbReference type="SAM" id="MobiDB-lite"/>
    </source>
</evidence>
<feature type="compositionally biased region" description="Basic and acidic residues" evidence="1">
    <location>
        <begin position="51"/>
        <end position="62"/>
    </location>
</feature>
<accession>A0A176WBS6</accession>
<keyword evidence="3" id="KW-1185">Reference proteome</keyword>
<name>A0A176WBS6_MARPO</name>
<reference evidence="2" key="1">
    <citation type="submission" date="2016-03" db="EMBL/GenBank/DDBJ databases">
        <title>Mechanisms controlling the formation of the plant cell surface in tip-growing cells are functionally conserved among land plants.</title>
        <authorList>
            <person name="Honkanen S."/>
            <person name="Jones V.A."/>
            <person name="Morieri G."/>
            <person name="Champion C."/>
            <person name="Hetherington A.J."/>
            <person name="Kelly S."/>
            <person name="Saint-Marcoux D."/>
            <person name="Proust H."/>
            <person name="Prescott H."/>
            <person name="Dolan L."/>
        </authorList>
    </citation>
    <scope>NUCLEOTIDE SEQUENCE [LARGE SCALE GENOMIC DNA]</scope>
    <source>
        <tissue evidence="2">Whole gametophyte</tissue>
    </source>
</reference>
<organism evidence="2 3">
    <name type="scientific">Marchantia polymorpha subsp. ruderalis</name>
    <dbReference type="NCBI Taxonomy" id="1480154"/>
    <lineage>
        <taxon>Eukaryota</taxon>
        <taxon>Viridiplantae</taxon>
        <taxon>Streptophyta</taxon>
        <taxon>Embryophyta</taxon>
        <taxon>Marchantiophyta</taxon>
        <taxon>Marchantiopsida</taxon>
        <taxon>Marchantiidae</taxon>
        <taxon>Marchantiales</taxon>
        <taxon>Marchantiaceae</taxon>
        <taxon>Marchantia</taxon>
    </lineage>
</organism>